<evidence type="ECO:0000259" key="1">
    <source>
        <dbReference type="Pfam" id="PF13860"/>
    </source>
</evidence>
<evidence type="ECO:0000313" key="2">
    <source>
        <dbReference type="EMBL" id="MFC1573180.1"/>
    </source>
</evidence>
<evidence type="ECO:0000313" key="3">
    <source>
        <dbReference type="Proteomes" id="UP001593833"/>
    </source>
</evidence>
<dbReference type="InterPro" id="IPR025965">
    <property type="entry name" value="FlgD/Vpr_Ig-like"/>
</dbReference>
<reference evidence="2 3" key="1">
    <citation type="submission" date="2024-09" db="EMBL/GenBank/DDBJ databases">
        <authorList>
            <person name="D'Angelo T."/>
        </authorList>
    </citation>
    <scope>NUCLEOTIDE SEQUENCE [LARGE SCALE GENOMIC DNA]</scope>
    <source>
        <strain evidence="2">SAG AM-320-E07</strain>
    </source>
</reference>
<dbReference type="Proteomes" id="UP001593833">
    <property type="component" value="Unassembled WGS sequence"/>
</dbReference>
<comment type="caution">
    <text evidence="2">The sequence shown here is derived from an EMBL/GenBank/DDBJ whole genome shotgun (WGS) entry which is preliminary data.</text>
</comment>
<accession>A0ABV6YLH5</accession>
<gene>
    <name evidence="2" type="ORF">ACFL6M_06230</name>
</gene>
<keyword evidence="3" id="KW-1185">Reference proteome</keyword>
<organism evidence="2 3">
    <name type="scientific">Eiseniibacteriota bacterium</name>
    <dbReference type="NCBI Taxonomy" id="2212470"/>
    <lineage>
        <taxon>Bacteria</taxon>
        <taxon>Candidatus Eiseniibacteriota</taxon>
    </lineage>
</organism>
<dbReference type="Gene3D" id="2.60.40.4070">
    <property type="match status" value="1"/>
</dbReference>
<feature type="domain" description="FlgD/Vpr Ig-like" evidence="1">
    <location>
        <begin position="270"/>
        <end position="326"/>
    </location>
</feature>
<proteinExistence type="predicted"/>
<dbReference type="Pfam" id="PF13860">
    <property type="entry name" value="FlgD_ig"/>
    <property type="match status" value="1"/>
</dbReference>
<protein>
    <submittedName>
        <fullName evidence="2">FlgD immunoglobulin-like domain containing protein</fullName>
    </submittedName>
</protein>
<sequence>MHNPGGYGNNGFTLEQLLGYRLILISTGTFGVGEMKSRDFEMLEDWLDDETISPHPQRGIILDGDQVAAIAEDYYPTWFHTDLGASVKAYDYRTYNHDSTDCVGLENAATAVFDIGDSVSLYGNWCPTRYSYSVLDVIPETPGAVGNLNFYNYTDNPYADSIYVSHAQVVRETDNWKSIVNGFSLHHLSEVGCGGAYCDPGTECVAAGVVRVLQPALEWLALGGDPFDPWYVEIGSDAVDEDGHLSGPVNYLYAARPNPFHRLATVRFQLASAGRASLRIFDVSGRLVRTLVNETLDAGEHTMVWDSSNDHGLPVGSGIFWLQLETHDGYCSSKRILTLR</sequence>
<dbReference type="EMBL" id="JBHPKH010000090">
    <property type="protein sequence ID" value="MFC1573180.1"/>
    <property type="molecule type" value="Genomic_DNA"/>
</dbReference>
<name>A0ABV6YLH5_UNCEI</name>